<reference evidence="1" key="1">
    <citation type="submission" date="2022-10" db="EMBL/GenBank/DDBJ databases">
        <authorList>
            <person name="Yu W.X."/>
        </authorList>
    </citation>
    <scope>NUCLEOTIDE SEQUENCE</scope>
    <source>
        <strain evidence="1">D04</strain>
    </source>
</reference>
<organism evidence="1 2">
    <name type="scientific">Plebeiibacterium marinum</name>
    <dbReference type="NCBI Taxonomy" id="2992111"/>
    <lineage>
        <taxon>Bacteria</taxon>
        <taxon>Pseudomonadati</taxon>
        <taxon>Bacteroidota</taxon>
        <taxon>Bacteroidia</taxon>
        <taxon>Marinilabiliales</taxon>
        <taxon>Marinilabiliaceae</taxon>
        <taxon>Plebeiibacterium</taxon>
    </lineage>
</organism>
<dbReference type="Pfam" id="PF25594">
    <property type="entry name" value="GldB_lipo"/>
    <property type="match status" value="1"/>
</dbReference>
<proteinExistence type="predicted"/>
<dbReference type="AlphaFoldDB" id="A0AAE3MAK4"/>
<comment type="caution">
    <text evidence="1">The sequence shown here is derived from an EMBL/GenBank/DDBJ whole genome shotgun (WGS) entry which is preliminary data.</text>
</comment>
<evidence type="ECO:0000313" key="1">
    <source>
        <dbReference type="EMBL" id="MCW3804059.1"/>
    </source>
</evidence>
<dbReference type="Proteomes" id="UP001207408">
    <property type="component" value="Unassembled WGS sequence"/>
</dbReference>
<dbReference type="EMBL" id="JAPDPI010000001">
    <property type="protein sequence ID" value="MCW3804059.1"/>
    <property type="molecule type" value="Genomic_DNA"/>
</dbReference>
<gene>
    <name evidence="1" type="ORF">OM074_00390</name>
</gene>
<name>A0AAE3MAK4_9BACT</name>
<accession>A0AAE3MAK4</accession>
<dbReference type="RefSeq" id="WP_301197282.1">
    <property type="nucleotide sequence ID" value="NZ_JAPDPI010000001.1"/>
</dbReference>
<sequence length="336" mass="39150">MRNRYLYVVLSFMTVIFSSCGEKTSHPDVSSIQVDFDVIPFYKELNNVDSLNVRASMEPIRQKYPRFVEAYNKKIIGVGGYDRADYPQRLMGFVNYDANKDIIKKAAVVFPDYNAFTEELNKGFQHYKYYFPEETIPDIYLMISGFSQSIAVDSAWIGVSVEKYLGEDCEFYEWLGISKYLRKGMTKEKMAPDVLRAMALTNFGYDETKDDVINHMIFNGKVRYFVEHMFPDLQDTLLFDYSAYQMKWCKNHEADMWASIVEWKHLFSNDRMLIQKYTGDAPFTANFGANSAPRAGEYLGYKIVKSYMEKNEEVTLKALMEDRDGRKILAASHYRP</sequence>
<dbReference type="PROSITE" id="PS51257">
    <property type="entry name" value="PROKAR_LIPOPROTEIN"/>
    <property type="match status" value="1"/>
</dbReference>
<keyword evidence="2" id="KW-1185">Reference proteome</keyword>
<dbReference type="InterPro" id="IPR019853">
    <property type="entry name" value="GldB-like"/>
</dbReference>
<evidence type="ECO:0000313" key="2">
    <source>
        <dbReference type="Proteomes" id="UP001207408"/>
    </source>
</evidence>
<protein>
    <submittedName>
        <fullName evidence="1">Gliding motility protein GldB</fullName>
    </submittedName>
</protein>